<gene>
    <name evidence="9" type="ORF">GS3922_06570</name>
</gene>
<accession>A0ABN4NGD7</accession>
<dbReference type="InterPro" id="IPR000515">
    <property type="entry name" value="MetI-like"/>
</dbReference>
<organism evidence="9 10">
    <name type="scientific">Geobacillus subterraneus</name>
    <dbReference type="NCBI Taxonomy" id="129338"/>
    <lineage>
        <taxon>Bacteria</taxon>
        <taxon>Bacillati</taxon>
        <taxon>Bacillota</taxon>
        <taxon>Bacilli</taxon>
        <taxon>Bacillales</taxon>
        <taxon>Anoxybacillaceae</taxon>
        <taxon>Geobacillus</taxon>
    </lineage>
</organism>
<reference evidence="9 10" key="1">
    <citation type="submission" date="2016-02" db="EMBL/GenBank/DDBJ databases">
        <title>Complete genome sequence of Geobacillus subterraneus KCTC 3922T.</title>
        <authorList>
            <person name="Lee D.-W."/>
            <person name="Lee Y.-J."/>
            <person name="Lee S.-J."/>
            <person name="Park G.-S."/>
            <person name="Lee S.-J."/>
            <person name="Shin J.-H."/>
        </authorList>
    </citation>
    <scope>NUCLEOTIDE SEQUENCE [LARGE SCALE GENOMIC DNA]</scope>
    <source>
        <strain evidence="9 10">KCTC 3922</strain>
    </source>
</reference>
<dbReference type="Gene3D" id="1.10.3720.10">
    <property type="entry name" value="MetI-like"/>
    <property type="match status" value="1"/>
</dbReference>
<feature type="transmembrane region" description="Helical" evidence="7">
    <location>
        <begin position="282"/>
        <end position="304"/>
    </location>
</feature>
<dbReference type="InterPro" id="IPR051393">
    <property type="entry name" value="ABC_transporter_permease"/>
</dbReference>
<evidence type="ECO:0000256" key="5">
    <source>
        <dbReference type="ARBA" id="ARBA00022989"/>
    </source>
</evidence>
<evidence type="ECO:0000313" key="9">
    <source>
        <dbReference type="EMBL" id="AMX83371.1"/>
    </source>
</evidence>
<keyword evidence="2 7" id="KW-0813">Transport</keyword>
<protein>
    <submittedName>
        <fullName evidence="9">Glycerol-3-phosphate ABC transporter permease</fullName>
    </submittedName>
</protein>
<keyword evidence="3" id="KW-1003">Cell membrane</keyword>
<dbReference type="SUPFAM" id="SSF161098">
    <property type="entry name" value="MetI-like"/>
    <property type="match status" value="1"/>
</dbReference>
<dbReference type="InterPro" id="IPR035906">
    <property type="entry name" value="MetI-like_sf"/>
</dbReference>
<dbReference type="CDD" id="cd06261">
    <property type="entry name" value="TM_PBP2"/>
    <property type="match status" value="1"/>
</dbReference>
<keyword evidence="4 7" id="KW-0812">Transmembrane</keyword>
<evidence type="ECO:0000256" key="1">
    <source>
        <dbReference type="ARBA" id="ARBA00004651"/>
    </source>
</evidence>
<feature type="transmembrane region" description="Helical" evidence="7">
    <location>
        <begin position="222"/>
        <end position="247"/>
    </location>
</feature>
<dbReference type="PANTHER" id="PTHR30193:SF37">
    <property type="entry name" value="INNER MEMBRANE ABC TRANSPORTER PERMEASE PROTEIN YCJO"/>
    <property type="match status" value="1"/>
</dbReference>
<comment type="subcellular location">
    <subcellularLocation>
        <location evidence="1 7">Cell membrane</location>
        <topology evidence="1 7">Multi-pass membrane protein</topology>
    </subcellularLocation>
</comment>
<keyword evidence="10" id="KW-1185">Reference proteome</keyword>
<dbReference type="Pfam" id="PF00528">
    <property type="entry name" value="BPD_transp_1"/>
    <property type="match status" value="1"/>
</dbReference>
<keyword evidence="5 7" id="KW-1133">Transmembrane helix</keyword>
<comment type="similarity">
    <text evidence="7">Belongs to the binding-protein-dependent transport system permease family.</text>
</comment>
<feature type="transmembrane region" description="Helical" evidence="7">
    <location>
        <begin position="177"/>
        <end position="201"/>
    </location>
</feature>
<evidence type="ECO:0000313" key="10">
    <source>
        <dbReference type="Proteomes" id="UP000076226"/>
    </source>
</evidence>
<dbReference type="RefSeq" id="WP_063165695.1">
    <property type="nucleotide sequence ID" value="NZ_CP014342.1"/>
</dbReference>
<evidence type="ECO:0000259" key="8">
    <source>
        <dbReference type="PROSITE" id="PS50928"/>
    </source>
</evidence>
<evidence type="ECO:0000256" key="3">
    <source>
        <dbReference type="ARBA" id="ARBA00022475"/>
    </source>
</evidence>
<feature type="transmembrane region" description="Helical" evidence="7">
    <location>
        <begin position="95"/>
        <end position="116"/>
    </location>
</feature>
<proteinExistence type="inferred from homology"/>
<feature type="transmembrane region" description="Helical" evidence="7">
    <location>
        <begin position="33"/>
        <end position="52"/>
    </location>
</feature>
<name>A0ABN4NGD7_9BACL</name>
<dbReference type="PROSITE" id="PS50928">
    <property type="entry name" value="ABC_TM1"/>
    <property type="match status" value="1"/>
</dbReference>
<keyword evidence="6 7" id="KW-0472">Membrane</keyword>
<feature type="domain" description="ABC transmembrane type-1" evidence="8">
    <location>
        <begin position="91"/>
        <end position="303"/>
    </location>
</feature>
<dbReference type="Proteomes" id="UP000076226">
    <property type="component" value="Chromosome"/>
</dbReference>
<evidence type="ECO:0000256" key="7">
    <source>
        <dbReference type="RuleBase" id="RU363032"/>
    </source>
</evidence>
<dbReference type="PANTHER" id="PTHR30193">
    <property type="entry name" value="ABC TRANSPORTER PERMEASE PROTEIN"/>
    <property type="match status" value="1"/>
</dbReference>
<dbReference type="EMBL" id="CP014342">
    <property type="protein sequence ID" value="AMX83371.1"/>
    <property type="molecule type" value="Genomic_DNA"/>
</dbReference>
<evidence type="ECO:0000256" key="6">
    <source>
        <dbReference type="ARBA" id="ARBA00023136"/>
    </source>
</evidence>
<evidence type="ECO:0000256" key="2">
    <source>
        <dbReference type="ARBA" id="ARBA00022448"/>
    </source>
</evidence>
<evidence type="ECO:0000256" key="4">
    <source>
        <dbReference type="ARBA" id="ARBA00022692"/>
    </source>
</evidence>
<feature type="transmembrane region" description="Helical" evidence="7">
    <location>
        <begin position="128"/>
        <end position="148"/>
    </location>
</feature>
<sequence>MNERVSPVFPPSPWPAQAKQAARQTTVKSWLEGMMYLFPSLLLFGIFLFYPLGRTLYLSVFHTDYQGKPTEFAGLAHFAALFQDETFWHSVKTTFLFAALTVPATIVISFGLALLVHEKRKGIGIFRTFFASTMGMSVAAASVIWLFMYNPAIGIINRLLSTVGLTPVSWLLDPDTALYAVAVATIWMNIGFTFLLLLAGLQNIDPSLYESARIAGFSYWRQLWAVTVPLLSPTLFFVTTVSLIQALQTFGQIDFLTKGGPVDATNVFVYAIYREAFVNYQFGFASAQAIVLFLIIAVITFLQFRFAERKVHYQ</sequence>